<evidence type="ECO:0000313" key="1">
    <source>
        <dbReference type="EMBL" id="NWH95741.1"/>
    </source>
</evidence>
<evidence type="ECO:0000313" key="2">
    <source>
        <dbReference type="Proteomes" id="UP000628412"/>
    </source>
</evidence>
<comment type="caution">
    <text evidence="1">The sequence shown here is derived from an EMBL/GenBank/DDBJ whole genome shotgun (WGS) entry which is preliminary data.</text>
</comment>
<feature type="non-terminal residue" evidence="1">
    <location>
        <position position="1"/>
    </location>
</feature>
<proteinExistence type="predicted"/>
<dbReference type="AlphaFoldDB" id="A0A850YQD5"/>
<name>A0A850YQD5_AEGCA</name>
<organism evidence="1 2">
    <name type="scientific">Aegithalos caudatus</name>
    <name type="common">Long-tailed tit</name>
    <name type="synonym">Acredula caudata</name>
    <dbReference type="NCBI Taxonomy" id="73327"/>
    <lineage>
        <taxon>Eukaryota</taxon>
        <taxon>Metazoa</taxon>
        <taxon>Chordata</taxon>
        <taxon>Craniata</taxon>
        <taxon>Vertebrata</taxon>
        <taxon>Euteleostomi</taxon>
        <taxon>Archelosauria</taxon>
        <taxon>Archosauria</taxon>
        <taxon>Dinosauria</taxon>
        <taxon>Saurischia</taxon>
        <taxon>Theropoda</taxon>
        <taxon>Coelurosauria</taxon>
        <taxon>Aves</taxon>
        <taxon>Neognathae</taxon>
        <taxon>Neoaves</taxon>
        <taxon>Telluraves</taxon>
        <taxon>Australaves</taxon>
        <taxon>Passeriformes</taxon>
        <taxon>Sylvioidea</taxon>
        <taxon>Aegithalidae</taxon>
        <taxon>Aegithalos</taxon>
    </lineage>
</organism>
<dbReference type="PANTHER" id="PTHR22619:SF3">
    <property type="entry name" value="ZINC FINGER SWIM DOMAIN-CONTAINING PROTEIN 6"/>
    <property type="match status" value="1"/>
</dbReference>
<reference evidence="1" key="1">
    <citation type="submission" date="2019-10" db="EMBL/GenBank/DDBJ databases">
        <title>Bird 10,000 Genomes (B10K) Project - Family phase.</title>
        <authorList>
            <person name="Zhang G."/>
        </authorList>
    </citation>
    <scope>NUCLEOTIDE SEQUENCE</scope>
    <source>
        <strain evidence="1">B10K-DU-002-10</strain>
        <tissue evidence="1">Muscle</tissue>
    </source>
</reference>
<dbReference type="Proteomes" id="UP000628412">
    <property type="component" value="Unassembled WGS sequence"/>
</dbReference>
<gene>
    <name evidence="1" type="primary">Zswim6_3</name>
    <name evidence="1" type="ORF">AEGCAU_R09905</name>
</gene>
<protein>
    <submittedName>
        <fullName evidence="1">ZSWM6 protein</fullName>
    </submittedName>
</protein>
<dbReference type="PANTHER" id="PTHR22619">
    <property type="entry name" value="ZINC FINGER SWIM DOMAIN CONTAINING PROTEIN 4, 5, 6"/>
    <property type="match status" value="1"/>
</dbReference>
<feature type="non-terminal residue" evidence="1">
    <location>
        <position position="311"/>
    </location>
</feature>
<accession>A0A850YQD5</accession>
<sequence length="311" mass="34623">GALWMCIVLNPHCKLEQKSSWLKQLKKWNSVDVCPWEDGNHGNELPNLTNALPPGANANQENMGQCKPLEYQHLPAHKFLKEGESYLTLAVEVALIGLGQQRIMPDGLYAQEKVCRNEEQLISKLQESVKTDILFFFPTAGPYSGLGEVIHRDSVPMHTFAKYLFTSLLPHDAELAYKSALRAMRLLVLESMAPLGDTSRPHHIASVVPNRYPRWFTLSHIESQQCELASTMLTAAKGDVRRLETVLESIQKNIHSSSHIFKLAQDAFKIATLMDSLPDITLLKVSLELGLQTAPTAALSLLSSNPALHKV</sequence>
<dbReference type="GO" id="GO:0031462">
    <property type="term" value="C:Cul2-RING ubiquitin ligase complex"/>
    <property type="evidence" value="ECO:0007669"/>
    <property type="project" value="TreeGrafter"/>
</dbReference>
<dbReference type="EMBL" id="WEIU01023649">
    <property type="protein sequence ID" value="NWH95741.1"/>
    <property type="molecule type" value="Genomic_DNA"/>
</dbReference>
<keyword evidence="2" id="KW-1185">Reference proteome</keyword>